<sequence>MIHASSIGDRSEDHNGHVRALRQ</sequence>
<comment type="caution">
    <text evidence="2">The sequence shown here is derived from an EMBL/GenBank/DDBJ whole genome shotgun (WGS) entry which is preliminary data.</text>
</comment>
<gene>
    <name evidence="2" type="ORF">AVEN_67215_1</name>
</gene>
<evidence type="ECO:0000256" key="1">
    <source>
        <dbReference type="SAM" id="MobiDB-lite"/>
    </source>
</evidence>
<evidence type="ECO:0000313" key="2">
    <source>
        <dbReference type="EMBL" id="GBN08151.1"/>
    </source>
</evidence>
<feature type="region of interest" description="Disordered" evidence="1">
    <location>
        <begin position="1"/>
        <end position="23"/>
    </location>
</feature>
<keyword evidence="3" id="KW-1185">Reference proteome</keyword>
<reference evidence="2 3" key="1">
    <citation type="journal article" date="2019" name="Sci. Rep.">
        <title>Orb-weaving spider Araneus ventricosus genome elucidates the spidroin gene catalogue.</title>
        <authorList>
            <person name="Kono N."/>
            <person name="Nakamura H."/>
            <person name="Ohtoshi R."/>
            <person name="Moran D.A.P."/>
            <person name="Shinohara A."/>
            <person name="Yoshida Y."/>
            <person name="Fujiwara M."/>
            <person name="Mori M."/>
            <person name="Tomita M."/>
            <person name="Arakawa K."/>
        </authorList>
    </citation>
    <scope>NUCLEOTIDE SEQUENCE [LARGE SCALE GENOMIC DNA]</scope>
</reference>
<dbReference type="EMBL" id="BGPR01116829">
    <property type="protein sequence ID" value="GBN08151.1"/>
    <property type="molecule type" value="Genomic_DNA"/>
</dbReference>
<protein>
    <submittedName>
        <fullName evidence="2">Uncharacterized protein</fullName>
    </submittedName>
</protein>
<name>A0A4Y2L0H9_ARAVE</name>
<accession>A0A4Y2L0H9</accession>
<evidence type="ECO:0000313" key="3">
    <source>
        <dbReference type="Proteomes" id="UP000499080"/>
    </source>
</evidence>
<dbReference type="AlphaFoldDB" id="A0A4Y2L0H9"/>
<proteinExistence type="predicted"/>
<organism evidence="2 3">
    <name type="scientific">Araneus ventricosus</name>
    <name type="common">Orbweaver spider</name>
    <name type="synonym">Epeira ventricosa</name>
    <dbReference type="NCBI Taxonomy" id="182803"/>
    <lineage>
        <taxon>Eukaryota</taxon>
        <taxon>Metazoa</taxon>
        <taxon>Ecdysozoa</taxon>
        <taxon>Arthropoda</taxon>
        <taxon>Chelicerata</taxon>
        <taxon>Arachnida</taxon>
        <taxon>Araneae</taxon>
        <taxon>Araneomorphae</taxon>
        <taxon>Entelegynae</taxon>
        <taxon>Araneoidea</taxon>
        <taxon>Araneidae</taxon>
        <taxon>Araneus</taxon>
    </lineage>
</organism>
<feature type="non-terminal residue" evidence="2">
    <location>
        <position position="23"/>
    </location>
</feature>
<dbReference type="Proteomes" id="UP000499080">
    <property type="component" value="Unassembled WGS sequence"/>
</dbReference>